<protein>
    <submittedName>
        <fullName evidence="1">Uncharacterized protein</fullName>
    </submittedName>
</protein>
<feature type="non-terminal residue" evidence="1">
    <location>
        <position position="160"/>
    </location>
</feature>
<proteinExistence type="predicted"/>
<dbReference type="AlphaFoldDB" id="A0A383E1W8"/>
<evidence type="ECO:0000313" key="1">
    <source>
        <dbReference type="EMBL" id="SVE50711.1"/>
    </source>
</evidence>
<name>A0A383E1W8_9ZZZZ</name>
<sequence length="160" mass="18982">MQRYSLLIILILLGTFLFGHDLTNDIIKWKRYFRLGMIQSSESKFGAGTYFRLKRATTYTFNDVRLFAHWISSDDTYIKLRYKSSNKFTSLNKFYKFTLVSFDQNKKVGLNIRSQGSQGIGYFLFDYPYWHINTELAFAYDIMDHLNDTQKTSYVKMGIF</sequence>
<reference evidence="1" key="1">
    <citation type="submission" date="2018-05" db="EMBL/GenBank/DDBJ databases">
        <authorList>
            <person name="Lanie J.A."/>
            <person name="Ng W.-L."/>
            <person name="Kazmierczak K.M."/>
            <person name="Andrzejewski T.M."/>
            <person name="Davidsen T.M."/>
            <person name="Wayne K.J."/>
            <person name="Tettelin H."/>
            <person name="Glass J.I."/>
            <person name="Rusch D."/>
            <person name="Podicherti R."/>
            <person name="Tsui H.-C.T."/>
            <person name="Winkler M.E."/>
        </authorList>
    </citation>
    <scope>NUCLEOTIDE SEQUENCE</scope>
</reference>
<gene>
    <name evidence="1" type="ORF">METZ01_LOCUS503565</name>
</gene>
<accession>A0A383E1W8</accession>
<dbReference type="EMBL" id="UINC01222087">
    <property type="protein sequence ID" value="SVE50711.1"/>
    <property type="molecule type" value="Genomic_DNA"/>
</dbReference>
<organism evidence="1">
    <name type="scientific">marine metagenome</name>
    <dbReference type="NCBI Taxonomy" id="408172"/>
    <lineage>
        <taxon>unclassified sequences</taxon>
        <taxon>metagenomes</taxon>
        <taxon>ecological metagenomes</taxon>
    </lineage>
</organism>